<gene>
    <name evidence="4" type="ORF">HNQ37_000539</name>
</gene>
<keyword evidence="2 4" id="KW-0808">Transferase</keyword>
<evidence type="ECO:0000259" key="3">
    <source>
        <dbReference type="Pfam" id="PF00535"/>
    </source>
</evidence>
<dbReference type="PANTHER" id="PTHR22916:SF51">
    <property type="entry name" value="GLYCOSYLTRANSFERASE EPSH-RELATED"/>
    <property type="match status" value="1"/>
</dbReference>
<evidence type="ECO:0000313" key="4">
    <source>
        <dbReference type="EMBL" id="MBB5887667.1"/>
    </source>
</evidence>
<dbReference type="InterPro" id="IPR029044">
    <property type="entry name" value="Nucleotide-diphossugar_trans"/>
</dbReference>
<dbReference type="Gene3D" id="3.90.550.10">
    <property type="entry name" value="Spore Coat Polysaccharide Biosynthesis Protein SpsA, Chain A"/>
    <property type="match status" value="1"/>
</dbReference>
<evidence type="ECO:0000313" key="5">
    <source>
        <dbReference type="Proteomes" id="UP000562464"/>
    </source>
</evidence>
<dbReference type="Proteomes" id="UP000562464">
    <property type="component" value="Unassembled WGS sequence"/>
</dbReference>
<comment type="caution">
    <text evidence="4">The sequence shown here is derived from an EMBL/GenBank/DDBJ whole genome shotgun (WGS) entry which is preliminary data.</text>
</comment>
<dbReference type="GO" id="GO:0016757">
    <property type="term" value="F:glycosyltransferase activity"/>
    <property type="evidence" value="ECO:0007669"/>
    <property type="project" value="UniProtKB-KW"/>
</dbReference>
<proteinExistence type="predicted"/>
<dbReference type="Pfam" id="PF00535">
    <property type="entry name" value="Glycos_transf_2"/>
    <property type="match status" value="1"/>
</dbReference>
<accession>A0A841C5W5</accession>
<dbReference type="InterPro" id="IPR001173">
    <property type="entry name" value="Glyco_trans_2-like"/>
</dbReference>
<keyword evidence="5" id="KW-1185">Reference proteome</keyword>
<evidence type="ECO:0000256" key="1">
    <source>
        <dbReference type="ARBA" id="ARBA00022676"/>
    </source>
</evidence>
<keyword evidence="1" id="KW-0328">Glycosyltransferase</keyword>
<dbReference type="RefSeq" id="WP_183539048.1">
    <property type="nucleotide sequence ID" value="NZ_JACHHV010000006.1"/>
</dbReference>
<name>A0A841C5W5_9LACT</name>
<dbReference type="AlphaFoldDB" id="A0A841C5W5"/>
<sequence>MAEKLVSIIVPVYNSENFLKRTIQSILYQTYHNFELLLIDDGSKDESGKICDDFEKSDGRIKVFHMGNGGISVAQNKGLDEAKGEYITFCDNDDIYHPQYLEVLVTSLEKTGSDIAKGRTESPGMSALDNFNFCGIQYDIASLNLTVFPDPLQKYHEIFLKSVKIWGKSAYYFNEANWCKLYKRELFDKIRFPINRYAQDVAVVGDLLIQAKKVVDVEAVIYFWIQHTESVTHDKDKRRNFKFLEDNIFAGVAGFNVAIENGIVPFRSYFILETTLRDIKKIGGNHSELIQHIEKEYLDNMPHKMKAILFNIIGRVEYFFYAKIVSEKK</sequence>
<protein>
    <submittedName>
        <fullName evidence="4">Glycosyltransferase involved in cell wall biosynthesis</fullName>
    </submittedName>
</protein>
<feature type="domain" description="Glycosyltransferase 2-like" evidence="3">
    <location>
        <begin position="7"/>
        <end position="124"/>
    </location>
</feature>
<reference evidence="4 5" key="1">
    <citation type="submission" date="2020-08" db="EMBL/GenBank/DDBJ databases">
        <title>Genomic Encyclopedia of Type Strains, Phase IV (KMG-IV): sequencing the most valuable type-strain genomes for metagenomic binning, comparative biology and taxonomic classification.</title>
        <authorList>
            <person name="Goeker M."/>
        </authorList>
    </citation>
    <scope>NUCLEOTIDE SEQUENCE [LARGE SCALE GENOMIC DNA]</scope>
    <source>
        <strain evidence="4 5">DSM 14925</strain>
    </source>
</reference>
<dbReference type="SUPFAM" id="SSF53448">
    <property type="entry name" value="Nucleotide-diphospho-sugar transferases"/>
    <property type="match status" value="1"/>
</dbReference>
<dbReference type="PANTHER" id="PTHR22916">
    <property type="entry name" value="GLYCOSYLTRANSFERASE"/>
    <property type="match status" value="1"/>
</dbReference>
<evidence type="ECO:0000256" key="2">
    <source>
        <dbReference type="ARBA" id="ARBA00022679"/>
    </source>
</evidence>
<organism evidence="4 5">
    <name type="scientific">Lactovum miscens</name>
    <dbReference type="NCBI Taxonomy" id="190387"/>
    <lineage>
        <taxon>Bacteria</taxon>
        <taxon>Bacillati</taxon>
        <taxon>Bacillota</taxon>
        <taxon>Bacilli</taxon>
        <taxon>Lactobacillales</taxon>
        <taxon>Streptococcaceae</taxon>
        <taxon>Lactovum</taxon>
    </lineage>
</organism>
<dbReference type="CDD" id="cd00761">
    <property type="entry name" value="Glyco_tranf_GTA_type"/>
    <property type="match status" value="1"/>
</dbReference>
<dbReference type="EMBL" id="JACHHV010000006">
    <property type="protein sequence ID" value="MBB5887667.1"/>
    <property type="molecule type" value="Genomic_DNA"/>
</dbReference>